<gene>
    <name evidence="9" type="ORF">KI688_003579</name>
</gene>
<name>A0A9P8BQX0_9FUNG</name>
<dbReference type="GO" id="GO:0005337">
    <property type="term" value="F:nucleoside transmembrane transporter activity"/>
    <property type="evidence" value="ECO:0007669"/>
    <property type="project" value="InterPro"/>
</dbReference>
<dbReference type="EMBL" id="JAHRHY010000014">
    <property type="protein sequence ID" value="KAG9064391.1"/>
    <property type="molecule type" value="Genomic_DNA"/>
</dbReference>
<keyword evidence="4 8" id="KW-0812">Transmembrane</keyword>
<accession>A0A9P8BQX0</accession>
<evidence type="ECO:0000256" key="5">
    <source>
        <dbReference type="ARBA" id="ARBA00022989"/>
    </source>
</evidence>
<dbReference type="Pfam" id="PF01733">
    <property type="entry name" value="Nucleoside_tran"/>
    <property type="match status" value="2"/>
</dbReference>
<feature type="transmembrane region" description="Helical" evidence="8">
    <location>
        <begin position="390"/>
        <end position="410"/>
    </location>
</feature>
<feature type="transmembrane region" description="Helical" evidence="8">
    <location>
        <begin position="547"/>
        <end position="565"/>
    </location>
</feature>
<evidence type="ECO:0000256" key="2">
    <source>
        <dbReference type="ARBA" id="ARBA00007965"/>
    </source>
</evidence>
<dbReference type="OrthoDB" id="10261753at2759"/>
<evidence type="ECO:0008006" key="11">
    <source>
        <dbReference type="Google" id="ProtNLM"/>
    </source>
</evidence>
<feature type="transmembrane region" description="Helical" evidence="8">
    <location>
        <begin position="57"/>
        <end position="77"/>
    </location>
</feature>
<protein>
    <recommendedName>
        <fullName evidence="11">Nucleoside transporter</fullName>
    </recommendedName>
</protein>
<evidence type="ECO:0000313" key="9">
    <source>
        <dbReference type="EMBL" id="KAG9064391.1"/>
    </source>
</evidence>
<feature type="transmembrane region" description="Helical" evidence="8">
    <location>
        <begin position="250"/>
        <end position="272"/>
    </location>
</feature>
<dbReference type="PANTHER" id="PTHR10332:SF88">
    <property type="entry name" value="EQUILIBRATIVE NUCLEOSIDE TRANSPORTER 1, ISOFORM A"/>
    <property type="match status" value="1"/>
</dbReference>
<dbReference type="GO" id="GO:0005886">
    <property type="term" value="C:plasma membrane"/>
    <property type="evidence" value="ECO:0007669"/>
    <property type="project" value="TreeGrafter"/>
</dbReference>
<dbReference type="PANTHER" id="PTHR10332">
    <property type="entry name" value="EQUILIBRATIVE NUCLEOSIDE TRANSPORTER"/>
    <property type="match status" value="1"/>
</dbReference>
<keyword evidence="3" id="KW-0813">Transport</keyword>
<evidence type="ECO:0000256" key="1">
    <source>
        <dbReference type="ARBA" id="ARBA00004141"/>
    </source>
</evidence>
<comment type="similarity">
    <text evidence="2">Belongs to the SLC29A/ENT transporter (TC 2.A.57) family.</text>
</comment>
<feature type="transmembrane region" description="Helical" evidence="8">
    <location>
        <begin position="156"/>
        <end position="175"/>
    </location>
</feature>
<dbReference type="InterPro" id="IPR002259">
    <property type="entry name" value="Eqnu_transpt"/>
</dbReference>
<dbReference type="Proteomes" id="UP000707451">
    <property type="component" value="Unassembled WGS sequence"/>
</dbReference>
<dbReference type="AlphaFoldDB" id="A0A9P8BQX0"/>
<feature type="region of interest" description="Disordered" evidence="7">
    <location>
        <begin position="290"/>
        <end position="317"/>
    </location>
</feature>
<feature type="transmembrane region" description="Helical" evidence="8">
    <location>
        <begin position="470"/>
        <end position="487"/>
    </location>
</feature>
<reference evidence="9" key="1">
    <citation type="submission" date="2021-06" db="EMBL/GenBank/DDBJ databases">
        <title>Genome Sequence of Mortierella hyaline Strain SCG-10, a Cold-Adapted, Nitrate-Reducing Fungus Isolated from Soil in Minnesota, USA.</title>
        <authorList>
            <person name="Aldossari N."/>
        </authorList>
    </citation>
    <scope>NUCLEOTIDE SEQUENCE</scope>
    <source>
        <strain evidence="9">SCG-10</strain>
    </source>
</reference>
<evidence type="ECO:0000256" key="3">
    <source>
        <dbReference type="ARBA" id="ARBA00022448"/>
    </source>
</evidence>
<feature type="transmembrane region" description="Helical" evidence="8">
    <location>
        <begin position="98"/>
        <end position="118"/>
    </location>
</feature>
<evidence type="ECO:0000313" key="10">
    <source>
        <dbReference type="Proteomes" id="UP000707451"/>
    </source>
</evidence>
<comment type="subcellular location">
    <subcellularLocation>
        <location evidence="1">Membrane</location>
        <topology evidence="1">Multi-pass membrane protein</topology>
    </subcellularLocation>
</comment>
<keyword evidence="10" id="KW-1185">Reference proteome</keyword>
<comment type="caution">
    <text evidence="9">The sequence shown here is derived from an EMBL/GenBank/DDBJ whole genome shotgun (WGS) entry which is preliminary data.</text>
</comment>
<feature type="transmembrane region" description="Helical" evidence="8">
    <location>
        <begin position="507"/>
        <end position="535"/>
    </location>
</feature>
<evidence type="ECO:0000256" key="6">
    <source>
        <dbReference type="ARBA" id="ARBA00023136"/>
    </source>
</evidence>
<sequence>MPSVDETTPLWEQGAVHTTNHLGEHQQDETDDNDNHTTPLLRHNTVELGPPADPYRLSYWIMAIQGASMLLPWNVFITAQGFFKLKFAGSPYEDNFQNYFSIGFMGTNLLVVGSSIMIQKQAPGTTHIIGSLLLNAAVFLAILVSIQTDRHIDPTSYFYFTMSMLSLSAISTSIVQNGMFGLASKFTGRHVQGVMMGQGLAGAGVAISQIVTQILSPPKGTTFADDTFDIQGGHGGGGRKNKSEGLEHSAFLFFMFALGYTLLAVLAQALLIRLPIYEFYTEEQPRQPIQFLAPTSPPSSNSHVQGQDEVDHRRNSTSSAVSVATAVTITPAMIAETNRRLAEEEAEQRQTERANHYRSTSLGATALATDDSAMQLMLDIYPKKKKHPLVVLYISISLVFALTLSLFPSLTALVESTNTAPDRARVFGDLFVPLHFLTYNLGDWAGKTLPSFALLSPNTTHPTRRQQMRYLLGAFGRCIFIPIFLTANLPIPGNARLLPLLIQRDEIWFMLVFLFALSNGYLGSLIMMVGPACVLGGENKARAGVKLGFWLTAGLAMGSVASFGVRELMCVRGGCSSL</sequence>
<keyword evidence="5 8" id="KW-1133">Transmembrane helix</keyword>
<evidence type="ECO:0000256" key="4">
    <source>
        <dbReference type="ARBA" id="ARBA00022692"/>
    </source>
</evidence>
<organism evidence="9 10">
    <name type="scientific">Linnemannia hyalina</name>
    <dbReference type="NCBI Taxonomy" id="64524"/>
    <lineage>
        <taxon>Eukaryota</taxon>
        <taxon>Fungi</taxon>
        <taxon>Fungi incertae sedis</taxon>
        <taxon>Mucoromycota</taxon>
        <taxon>Mortierellomycotina</taxon>
        <taxon>Mortierellomycetes</taxon>
        <taxon>Mortierellales</taxon>
        <taxon>Mortierellaceae</taxon>
        <taxon>Linnemannia</taxon>
    </lineage>
</organism>
<proteinExistence type="inferred from homology"/>
<feature type="transmembrane region" description="Helical" evidence="8">
    <location>
        <begin position="124"/>
        <end position="144"/>
    </location>
</feature>
<keyword evidence="6 8" id="KW-0472">Membrane</keyword>
<evidence type="ECO:0000256" key="7">
    <source>
        <dbReference type="SAM" id="MobiDB-lite"/>
    </source>
</evidence>
<evidence type="ECO:0000256" key="8">
    <source>
        <dbReference type="SAM" id="Phobius"/>
    </source>
</evidence>
<feature type="region of interest" description="Disordered" evidence="7">
    <location>
        <begin position="23"/>
        <end position="45"/>
    </location>
</feature>